<reference evidence="7 8" key="1">
    <citation type="journal article" date="2021" name="Commun. Biol.">
        <title>The genome of Shorea leprosula (Dipterocarpaceae) highlights the ecological relevance of drought in aseasonal tropical rainforests.</title>
        <authorList>
            <person name="Ng K.K.S."/>
            <person name="Kobayashi M.J."/>
            <person name="Fawcett J.A."/>
            <person name="Hatakeyama M."/>
            <person name="Paape T."/>
            <person name="Ng C.H."/>
            <person name="Ang C.C."/>
            <person name="Tnah L.H."/>
            <person name="Lee C.T."/>
            <person name="Nishiyama T."/>
            <person name="Sese J."/>
            <person name="O'Brien M.J."/>
            <person name="Copetti D."/>
            <person name="Mohd Noor M.I."/>
            <person name="Ong R.C."/>
            <person name="Putra M."/>
            <person name="Sireger I.Z."/>
            <person name="Indrioko S."/>
            <person name="Kosugi Y."/>
            <person name="Izuno A."/>
            <person name="Isagi Y."/>
            <person name="Lee S.L."/>
            <person name="Shimizu K.K."/>
        </authorList>
    </citation>
    <scope>NUCLEOTIDE SEQUENCE [LARGE SCALE GENOMIC DNA]</scope>
    <source>
        <strain evidence="7">214</strain>
    </source>
</reference>
<keyword evidence="2" id="KW-0808">Transferase</keyword>
<evidence type="ECO:0000313" key="8">
    <source>
        <dbReference type="Proteomes" id="UP001054252"/>
    </source>
</evidence>
<evidence type="ECO:0000256" key="1">
    <source>
        <dbReference type="ARBA" id="ARBA00022527"/>
    </source>
</evidence>
<dbReference type="AlphaFoldDB" id="A0AAV5LKL4"/>
<sequence>MLETTKLNQTPTEGSRSWADQVTLQVPQELQMDEVVLVVLGTSYEDKLLVDMADLSRVIQGGPWFISSYFFTIDNDTYCTVFKLCNGKDLQFTLKIVRTFAENEARVLISQILHGLAYLDGREERIIHYDLKLANILLVDGVVKISDFGLCKVMEVGSESLELTSPGAGTIWYVPPECLVGGANSQISTKVDVWSAGVVFYELLFGRVPFGFGAGKSRDIIRKEIIDNALHFPTTPEISLEVKPSSSAPMNGFAQQAESMSEGMAKTVMSRFEPGRVLIYTELANEFAVFDRCSR</sequence>
<dbReference type="SMART" id="SM00220">
    <property type="entry name" value="S_TKc"/>
    <property type="match status" value="1"/>
</dbReference>
<dbReference type="GO" id="GO:0007059">
    <property type="term" value="P:chromosome segregation"/>
    <property type="evidence" value="ECO:0007669"/>
    <property type="project" value="TreeGrafter"/>
</dbReference>
<evidence type="ECO:0000256" key="4">
    <source>
        <dbReference type="ARBA" id="ARBA00022777"/>
    </source>
</evidence>
<proteinExistence type="predicted"/>
<dbReference type="InterPro" id="IPR008271">
    <property type="entry name" value="Ser/Thr_kinase_AS"/>
</dbReference>
<dbReference type="InterPro" id="IPR000719">
    <property type="entry name" value="Prot_kinase_dom"/>
</dbReference>
<name>A0AAV5LKL4_9ROSI</name>
<gene>
    <name evidence="7" type="ORF">SLEP1_g45409</name>
</gene>
<dbReference type="Pfam" id="PF00069">
    <property type="entry name" value="Pkinase"/>
    <property type="match status" value="1"/>
</dbReference>
<evidence type="ECO:0000256" key="3">
    <source>
        <dbReference type="ARBA" id="ARBA00022741"/>
    </source>
</evidence>
<evidence type="ECO:0000256" key="5">
    <source>
        <dbReference type="ARBA" id="ARBA00022840"/>
    </source>
</evidence>
<evidence type="ECO:0000313" key="7">
    <source>
        <dbReference type="EMBL" id="GKV37368.1"/>
    </source>
</evidence>
<keyword evidence="1" id="KW-0723">Serine/threonine-protein kinase</keyword>
<feature type="domain" description="Protein kinase" evidence="6">
    <location>
        <begin position="1"/>
        <end position="295"/>
    </location>
</feature>
<dbReference type="GO" id="GO:0005634">
    <property type="term" value="C:nucleus"/>
    <property type="evidence" value="ECO:0007669"/>
    <property type="project" value="TreeGrafter"/>
</dbReference>
<keyword evidence="4" id="KW-0418">Kinase</keyword>
<dbReference type="Proteomes" id="UP001054252">
    <property type="component" value="Unassembled WGS sequence"/>
</dbReference>
<dbReference type="PROSITE" id="PS50011">
    <property type="entry name" value="PROTEIN_KINASE_DOM"/>
    <property type="match status" value="1"/>
</dbReference>
<dbReference type="GO" id="GO:0005524">
    <property type="term" value="F:ATP binding"/>
    <property type="evidence" value="ECO:0007669"/>
    <property type="project" value="UniProtKB-KW"/>
</dbReference>
<evidence type="ECO:0000259" key="6">
    <source>
        <dbReference type="PROSITE" id="PS50011"/>
    </source>
</evidence>
<dbReference type="SUPFAM" id="SSF56112">
    <property type="entry name" value="Protein kinase-like (PK-like)"/>
    <property type="match status" value="1"/>
</dbReference>
<dbReference type="Gene3D" id="1.10.510.10">
    <property type="entry name" value="Transferase(Phosphotransferase) domain 1"/>
    <property type="match status" value="1"/>
</dbReference>
<evidence type="ECO:0000256" key="2">
    <source>
        <dbReference type="ARBA" id="ARBA00022679"/>
    </source>
</evidence>
<dbReference type="PANTHER" id="PTHR22974:SF23">
    <property type="entry name" value="TOUSLED-LIKE KINASE, ISOFORM G"/>
    <property type="match status" value="1"/>
</dbReference>
<keyword evidence="8" id="KW-1185">Reference proteome</keyword>
<dbReference type="GO" id="GO:0004674">
    <property type="term" value="F:protein serine/threonine kinase activity"/>
    <property type="evidence" value="ECO:0007669"/>
    <property type="project" value="UniProtKB-KW"/>
</dbReference>
<comment type="caution">
    <text evidence="7">The sequence shown here is derived from an EMBL/GenBank/DDBJ whole genome shotgun (WGS) entry which is preliminary data.</text>
</comment>
<dbReference type="GO" id="GO:0035556">
    <property type="term" value="P:intracellular signal transduction"/>
    <property type="evidence" value="ECO:0007669"/>
    <property type="project" value="TreeGrafter"/>
</dbReference>
<dbReference type="EMBL" id="BPVZ01000122">
    <property type="protein sequence ID" value="GKV37368.1"/>
    <property type="molecule type" value="Genomic_DNA"/>
</dbReference>
<protein>
    <recommendedName>
        <fullName evidence="6">Protein kinase domain-containing protein</fullName>
    </recommendedName>
</protein>
<keyword evidence="5" id="KW-0067">ATP-binding</keyword>
<dbReference type="InterPro" id="IPR011009">
    <property type="entry name" value="Kinase-like_dom_sf"/>
</dbReference>
<dbReference type="PANTHER" id="PTHR22974">
    <property type="entry name" value="MIXED LINEAGE PROTEIN KINASE"/>
    <property type="match status" value="1"/>
</dbReference>
<accession>A0AAV5LKL4</accession>
<dbReference type="PROSITE" id="PS00108">
    <property type="entry name" value="PROTEIN_KINASE_ST"/>
    <property type="match status" value="1"/>
</dbReference>
<keyword evidence="3" id="KW-0547">Nucleotide-binding</keyword>
<organism evidence="7 8">
    <name type="scientific">Rubroshorea leprosula</name>
    <dbReference type="NCBI Taxonomy" id="152421"/>
    <lineage>
        <taxon>Eukaryota</taxon>
        <taxon>Viridiplantae</taxon>
        <taxon>Streptophyta</taxon>
        <taxon>Embryophyta</taxon>
        <taxon>Tracheophyta</taxon>
        <taxon>Spermatophyta</taxon>
        <taxon>Magnoliopsida</taxon>
        <taxon>eudicotyledons</taxon>
        <taxon>Gunneridae</taxon>
        <taxon>Pentapetalae</taxon>
        <taxon>rosids</taxon>
        <taxon>malvids</taxon>
        <taxon>Malvales</taxon>
        <taxon>Dipterocarpaceae</taxon>
        <taxon>Rubroshorea</taxon>
    </lineage>
</organism>